<proteinExistence type="predicted"/>
<dbReference type="PROSITE" id="PS51078">
    <property type="entry name" value="ICLR_ED"/>
    <property type="match status" value="1"/>
</dbReference>
<dbReference type="Proteomes" id="UP001500957">
    <property type="component" value="Unassembled WGS sequence"/>
</dbReference>
<feature type="compositionally biased region" description="Low complexity" evidence="4">
    <location>
        <begin position="1"/>
        <end position="46"/>
    </location>
</feature>
<feature type="domain" description="HTH iclR-type" evidence="5">
    <location>
        <begin position="56"/>
        <end position="117"/>
    </location>
</feature>
<dbReference type="InterPro" id="IPR036390">
    <property type="entry name" value="WH_DNA-bd_sf"/>
</dbReference>
<dbReference type="InterPro" id="IPR029016">
    <property type="entry name" value="GAF-like_dom_sf"/>
</dbReference>
<comment type="caution">
    <text evidence="7">The sequence shown here is derived from an EMBL/GenBank/DDBJ whole genome shotgun (WGS) entry which is preliminary data.</text>
</comment>
<accession>A0ABN1GBN0</accession>
<dbReference type="SUPFAM" id="SSF46785">
    <property type="entry name" value="Winged helix' DNA-binding domain"/>
    <property type="match status" value="1"/>
</dbReference>
<dbReference type="SMART" id="SM00346">
    <property type="entry name" value="HTH_ICLR"/>
    <property type="match status" value="1"/>
</dbReference>
<dbReference type="PANTHER" id="PTHR30136:SF35">
    <property type="entry name" value="HTH-TYPE TRANSCRIPTIONAL REGULATOR RV1719"/>
    <property type="match status" value="1"/>
</dbReference>
<keyword evidence="3" id="KW-0804">Transcription</keyword>
<evidence type="ECO:0000313" key="7">
    <source>
        <dbReference type="EMBL" id="GAA0608053.1"/>
    </source>
</evidence>
<dbReference type="PROSITE" id="PS51077">
    <property type="entry name" value="HTH_ICLR"/>
    <property type="match status" value="1"/>
</dbReference>
<gene>
    <name evidence="7" type="ORF">GCM10009547_07500</name>
</gene>
<protein>
    <submittedName>
        <fullName evidence="7">IclR family transcriptional regulator</fullName>
    </submittedName>
</protein>
<sequence>MTTTITPTAPLSTAPLSTAPLSTAPLSTAPLSTAPLSATPTTETPTVRPSKLDDTMSSVAKALAILEAMALSDGRSIGVSDIANATDMPKSTAHRLLKAMEQRGFVGRDGAKYKVGVRSLQLSSVARFSQYAVLMDHAIPAMEWLFERTHETVHLGVLDGTHTLYLEKVNARGGCRISTRVGRWVPAEHTPIGRVLLAYGDLADEPPLNRQAWISAVRTKGALAGRHSTQPEFVGVAAPVRLACRDFSVAALSVDGPANRFDPVRHAGLVQEAAARLMRRAAPYLEGTA</sequence>
<dbReference type="InterPro" id="IPR005471">
    <property type="entry name" value="Tscrpt_reg_IclR_N"/>
</dbReference>
<keyword evidence="8" id="KW-1185">Reference proteome</keyword>
<evidence type="ECO:0000259" key="5">
    <source>
        <dbReference type="PROSITE" id="PS51077"/>
    </source>
</evidence>
<dbReference type="SUPFAM" id="SSF55781">
    <property type="entry name" value="GAF domain-like"/>
    <property type="match status" value="1"/>
</dbReference>
<evidence type="ECO:0000259" key="6">
    <source>
        <dbReference type="PROSITE" id="PS51078"/>
    </source>
</evidence>
<dbReference type="PANTHER" id="PTHR30136">
    <property type="entry name" value="HELIX-TURN-HELIX TRANSCRIPTIONAL REGULATOR, ICLR FAMILY"/>
    <property type="match status" value="1"/>
</dbReference>
<dbReference type="InterPro" id="IPR036388">
    <property type="entry name" value="WH-like_DNA-bd_sf"/>
</dbReference>
<name>A0ABN1GBN0_9ACTN</name>
<dbReference type="InterPro" id="IPR050707">
    <property type="entry name" value="HTH_MetabolicPath_Reg"/>
</dbReference>
<evidence type="ECO:0000313" key="8">
    <source>
        <dbReference type="Proteomes" id="UP001500957"/>
    </source>
</evidence>
<evidence type="ECO:0000256" key="3">
    <source>
        <dbReference type="ARBA" id="ARBA00023163"/>
    </source>
</evidence>
<evidence type="ECO:0000256" key="4">
    <source>
        <dbReference type="SAM" id="MobiDB-lite"/>
    </source>
</evidence>
<dbReference type="Pfam" id="PF01614">
    <property type="entry name" value="IclR_C"/>
    <property type="match status" value="1"/>
</dbReference>
<dbReference type="Gene3D" id="1.10.10.10">
    <property type="entry name" value="Winged helix-like DNA-binding domain superfamily/Winged helix DNA-binding domain"/>
    <property type="match status" value="1"/>
</dbReference>
<feature type="domain" description="IclR-ED" evidence="6">
    <location>
        <begin position="118"/>
        <end position="289"/>
    </location>
</feature>
<dbReference type="Gene3D" id="3.30.450.40">
    <property type="match status" value="1"/>
</dbReference>
<organism evidence="7 8">
    <name type="scientific">Sporichthya brevicatena</name>
    <dbReference type="NCBI Taxonomy" id="171442"/>
    <lineage>
        <taxon>Bacteria</taxon>
        <taxon>Bacillati</taxon>
        <taxon>Actinomycetota</taxon>
        <taxon>Actinomycetes</taxon>
        <taxon>Sporichthyales</taxon>
        <taxon>Sporichthyaceae</taxon>
        <taxon>Sporichthya</taxon>
    </lineage>
</organism>
<dbReference type="InterPro" id="IPR014757">
    <property type="entry name" value="Tscrpt_reg_IclR_C"/>
</dbReference>
<evidence type="ECO:0000256" key="2">
    <source>
        <dbReference type="ARBA" id="ARBA00023125"/>
    </source>
</evidence>
<reference evidence="7 8" key="1">
    <citation type="journal article" date="2019" name="Int. J. Syst. Evol. Microbiol.">
        <title>The Global Catalogue of Microorganisms (GCM) 10K type strain sequencing project: providing services to taxonomists for standard genome sequencing and annotation.</title>
        <authorList>
            <consortium name="The Broad Institute Genomics Platform"/>
            <consortium name="The Broad Institute Genome Sequencing Center for Infectious Disease"/>
            <person name="Wu L."/>
            <person name="Ma J."/>
        </authorList>
    </citation>
    <scope>NUCLEOTIDE SEQUENCE [LARGE SCALE GENOMIC DNA]</scope>
    <source>
        <strain evidence="7 8">JCM 10671</strain>
    </source>
</reference>
<dbReference type="EMBL" id="BAAAHE010000007">
    <property type="protein sequence ID" value="GAA0608053.1"/>
    <property type="molecule type" value="Genomic_DNA"/>
</dbReference>
<feature type="region of interest" description="Disordered" evidence="4">
    <location>
        <begin position="1"/>
        <end position="53"/>
    </location>
</feature>
<keyword evidence="2" id="KW-0238">DNA-binding</keyword>
<evidence type="ECO:0000256" key="1">
    <source>
        <dbReference type="ARBA" id="ARBA00023015"/>
    </source>
</evidence>
<dbReference type="Pfam" id="PF09339">
    <property type="entry name" value="HTH_IclR"/>
    <property type="match status" value="1"/>
</dbReference>
<keyword evidence="1" id="KW-0805">Transcription regulation</keyword>